<organism evidence="1 2">
    <name type="scientific">Leptospira santarosai serovar Shermani str. LT 821</name>
    <dbReference type="NCBI Taxonomy" id="758847"/>
    <lineage>
        <taxon>Bacteria</taxon>
        <taxon>Pseudomonadati</taxon>
        <taxon>Spirochaetota</taxon>
        <taxon>Spirochaetia</taxon>
        <taxon>Leptospirales</taxon>
        <taxon>Leptospiraceae</taxon>
        <taxon>Leptospira</taxon>
    </lineage>
</organism>
<gene>
    <name evidence="1" type="ORF">LSS_15796</name>
</gene>
<evidence type="ECO:0008006" key="3">
    <source>
        <dbReference type="Google" id="ProtNLM"/>
    </source>
</evidence>
<dbReference type="InterPro" id="IPR007358">
    <property type="entry name" value="Nucleoid_associated_NdpA"/>
</dbReference>
<dbReference type="GO" id="GO:0009295">
    <property type="term" value="C:nucleoid"/>
    <property type="evidence" value="ECO:0007669"/>
    <property type="project" value="InterPro"/>
</dbReference>
<evidence type="ECO:0000313" key="2">
    <source>
        <dbReference type="Proteomes" id="UP000035800"/>
    </source>
</evidence>
<dbReference type="Pfam" id="PF04245">
    <property type="entry name" value="NA37"/>
    <property type="match status" value="1"/>
</dbReference>
<name>K8XWQ3_9LEPT</name>
<reference evidence="1 2" key="2">
    <citation type="journal article" date="2014" name="Emerg. Microbes Infect.">
        <title>Potential impact on kidney infection: a whole-genome analysis of Leptospira santarosai serovar Shermani.</title>
        <authorList>
            <person name="Chou L.F."/>
            <person name="Chen T.W."/>
            <person name="Ko Y.C."/>
            <person name="Pan M.J."/>
            <person name="Tian Y.C."/>
            <person name="Chiu C.H."/>
            <person name="Tang P."/>
            <person name="Hung C.C."/>
            <person name="Yang C.W."/>
        </authorList>
    </citation>
    <scope>NUCLEOTIDE SEQUENCE</scope>
    <source>
        <strain evidence="1 2">LT 821</strain>
    </source>
</reference>
<dbReference type="EMBL" id="CP006694">
    <property type="protein sequence ID" value="EKT85799.2"/>
    <property type="molecule type" value="Genomic_DNA"/>
</dbReference>
<sequence length="333" mass="38878">MLIDKVILHWVPKSDSTKPLTLSDNFADEVDRTFWQKKIEKSFEKKGCYMIEFIGSTPGTLGTLIRGLKASMNASKYIEISRQVAELLFREQNKHNISDGFLIIIKGKTDEEKEYICLLKLEGIEGSEAKFNSDRKSYDLKHLESILLTQKTKVFKMAYFILDGHSFMKIYAMDDQINGENIASFWLKNFLGCKLLDTPENLTKKVFEFVKDFSMSRRLKPEEGIDLRTALYSEFKSNRKTIKLSRMAKNHVPPDLLEYFNNKASKEQIPLYEFEKKFSPSISKYLSYRQFFLEEDIFVKIPSAVIDEQNLVYIRNTKDGRILEVKARIMKEK</sequence>
<reference evidence="1 2" key="1">
    <citation type="journal article" date="2012" name="Gene">
        <title>Sequence of Leptospira santarosai serovar Shermani genome and prediction of virulence-associated genes.</title>
        <authorList>
            <person name="Chou L.F."/>
            <person name="Chen Y.T."/>
            <person name="Lu C.W."/>
            <person name="Ko Y.C."/>
            <person name="Tang C.Y."/>
            <person name="Pan M.J."/>
            <person name="Tian Y.C."/>
            <person name="Chiu C.H."/>
            <person name="Hung C.C."/>
            <person name="Yang C.W."/>
        </authorList>
    </citation>
    <scope>NUCLEOTIDE SEQUENCE [LARGE SCALE GENOMIC DNA]</scope>
    <source>
        <strain evidence="1">LT 821</strain>
    </source>
</reference>
<dbReference type="AlphaFoldDB" id="K8XWQ3"/>
<protein>
    <recommendedName>
        <fullName evidence="3">Nucleoid-associated protein NdpA</fullName>
    </recommendedName>
</protein>
<dbReference type="RefSeq" id="WP_004489697.1">
    <property type="nucleotide sequence ID" value="NZ_CP006694.1"/>
</dbReference>
<dbReference type="KEGG" id="lst:LSS_15796"/>
<accession>K8XWQ3</accession>
<proteinExistence type="predicted"/>
<dbReference type="Proteomes" id="UP000035800">
    <property type="component" value="Chromosome I"/>
</dbReference>
<evidence type="ECO:0000313" key="1">
    <source>
        <dbReference type="EMBL" id="EKT85799.2"/>
    </source>
</evidence>
<dbReference type="GeneID" id="29740722"/>